<sequence>MKWLDNQPSSSVVFLCFGSLGAFNEAQMKEIAVGLERSGHGFLWSVRRPAETEAGTVSDYTNLEVEEVLPDGFLDRTAGRGLVCGWAPQVEILGHRATGDFVSHCGWNSTLESLWFGVAMLAWPVYAEQKVNASVLVKEMGLAVDVGCLKRTETDGGDVVTAEDVERGIVSVMDSNNVVRERVGEMKEKSRKAETDGGCSFASLQQLMDDVMESI</sequence>
<dbReference type="OrthoDB" id="5835829at2759"/>
<protein>
    <submittedName>
        <fullName evidence="4">UDP-glycosyltransferase 71A15-like</fullName>
    </submittedName>
</protein>
<dbReference type="InterPro" id="IPR050481">
    <property type="entry name" value="UDP-glycosyltransf_plant"/>
</dbReference>
<dbReference type="FunFam" id="3.40.50.2000:FF:000056">
    <property type="entry name" value="Glycosyltransferase"/>
    <property type="match status" value="1"/>
</dbReference>
<dbReference type="Gene3D" id="3.40.50.2000">
    <property type="entry name" value="Glycogen Phosphorylase B"/>
    <property type="match status" value="1"/>
</dbReference>
<dbReference type="CDD" id="cd03784">
    <property type="entry name" value="GT1_Gtf-like"/>
    <property type="match status" value="1"/>
</dbReference>
<evidence type="ECO:0000256" key="2">
    <source>
        <dbReference type="ARBA" id="ARBA00022679"/>
    </source>
</evidence>
<evidence type="ECO:0000313" key="4">
    <source>
        <dbReference type="RefSeq" id="XP_010272750.1"/>
    </source>
</evidence>
<dbReference type="PANTHER" id="PTHR48048:SF45">
    <property type="entry name" value="GLYCOSYLTRANSFERASE"/>
    <property type="match status" value="1"/>
</dbReference>
<keyword evidence="3" id="KW-1185">Reference proteome</keyword>
<dbReference type="OMA" id="ASMKENC"/>
<dbReference type="GeneID" id="104608449"/>
<reference evidence="4" key="1">
    <citation type="submission" date="2025-08" db="UniProtKB">
        <authorList>
            <consortium name="RefSeq"/>
        </authorList>
    </citation>
    <scope>IDENTIFICATION</scope>
</reference>
<dbReference type="Proteomes" id="UP000189703">
    <property type="component" value="Unplaced"/>
</dbReference>
<name>A0A1U8AXF6_NELNU</name>
<evidence type="ECO:0000256" key="1">
    <source>
        <dbReference type="ARBA" id="ARBA00009995"/>
    </source>
</evidence>
<gene>
    <name evidence="4" type="primary">LOC104608449</name>
</gene>
<dbReference type="PANTHER" id="PTHR48048">
    <property type="entry name" value="GLYCOSYLTRANSFERASE"/>
    <property type="match status" value="1"/>
</dbReference>
<dbReference type="InterPro" id="IPR002213">
    <property type="entry name" value="UDP_glucos_trans"/>
</dbReference>
<proteinExistence type="inferred from homology"/>
<dbReference type="RefSeq" id="XP_010272750.1">
    <property type="nucleotide sequence ID" value="XM_010274448.1"/>
</dbReference>
<dbReference type="KEGG" id="nnu:104608449"/>
<dbReference type="GO" id="GO:0035251">
    <property type="term" value="F:UDP-glucosyltransferase activity"/>
    <property type="evidence" value="ECO:0007669"/>
    <property type="project" value="InterPro"/>
</dbReference>
<dbReference type="AlphaFoldDB" id="A0A1U8AXF6"/>
<evidence type="ECO:0000313" key="3">
    <source>
        <dbReference type="Proteomes" id="UP000189703"/>
    </source>
</evidence>
<dbReference type="eggNOG" id="KOG1192">
    <property type="taxonomic scope" value="Eukaryota"/>
</dbReference>
<keyword evidence="2" id="KW-0808">Transferase</keyword>
<comment type="similarity">
    <text evidence="1">Belongs to the UDP-glycosyltransferase family.</text>
</comment>
<dbReference type="Pfam" id="PF00201">
    <property type="entry name" value="UDPGT"/>
    <property type="match status" value="1"/>
</dbReference>
<organism evidence="3 4">
    <name type="scientific">Nelumbo nucifera</name>
    <name type="common">Sacred lotus</name>
    <dbReference type="NCBI Taxonomy" id="4432"/>
    <lineage>
        <taxon>Eukaryota</taxon>
        <taxon>Viridiplantae</taxon>
        <taxon>Streptophyta</taxon>
        <taxon>Embryophyta</taxon>
        <taxon>Tracheophyta</taxon>
        <taxon>Spermatophyta</taxon>
        <taxon>Magnoliopsida</taxon>
        <taxon>Proteales</taxon>
        <taxon>Nelumbonaceae</taxon>
        <taxon>Nelumbo</taxon>
    </lineage>
</organism>
<dbReference type="SUPFAM" id="SSF53756">
    <property type="entry name" value="UDP-Glycosyltransferase/glycogen phosphorylase"/>
    <property type="match status" value="1"/>
</dbReference>
<accession>A0A1U8AXF6</accession>